<dbReference type="PROSITE" id="PS50126">
    <property type="entry name" value="S1"/>
    <property type="match status" value="1"/>
</dbReference>
<feature type="domain" description="S1 motif" evidence="2">
    <location>
        <begin position="81"/>
        <end position="171"/>
    </location>
</feature>
<dbReference type="SMART" id="SM00316">
    <property type="entry name" value="S1"/>
    <property type="match status" value="1"/>
</dbReference>
<dbReference type="PANTHER" id="PTHR23270">
    <property type="entry name" value="PROGRAMMED CELL DEATH PROTEIN 11 PRE-RRNA PROCESSING PROTEIN RRP5"/>
    <property type="match status" value="1"/>
</dbReference>
<organism evidence="3 4">
    <name type="scientific">Biomphalaria glabrata</name>
    <name type="common">Bloodfluke planorb</name>
    <name type="synonym">Freshwater snail</name>
    <dbReference type="NCBI Taxonomy" id="6526"/>
    <lineage>
        <taxon>Eukaryota</taxon>
        <taxon>Metazoa</taxon>
        <taxon>Spiralia</taxon>
        <taxon>Lophotrochozoa</taxon>
        <taxon>Mollusca</taxon>
        <taxon>Gastropoda</taxon>
        <taxon>Heterobranchia</taxon>
        <taxon>Euthyneura</taxon>
        <taxon>Panpulmonata</taxon>
        <taxon>Hygrophila</taxon>
        <taxon>Lymnaeoidea</taxon>
        <taxon>Planorbidae</taxon>
        <taxon>Biomphalaria</taxon>
    </lineage>
</organism>
<dbReference type="SUPFAM" id="SSF50249">
    <property type="entry name" value="Nucleic acid-binding proteins"/>
    <property type="match status" value="2"/>
</dbReference>
<protein>
    <recommendedName>
        <fullName evidence="2">S1 motif domain-containing protein</fullName>
    </recommendedName>
</protein>
<dbReference type="VEuPathDB" id="VectorBase:BGLB032061"/>
<proteinExistence type="predicted"/>
<evidence type="ECO:0000313" key="4">
    <source>
        <dbReference type="Proteomes" id="UP000076420"/>
    </source>
</evidence>
<dbReference type="Proteomes" id="UP000076420">
    <property type="component" value="Unassembled WGS sequence"/>
</dbReference>
<dbReference type="EnsemblMetazoa" id="BGLB032061-RA">
    <property type="protein sequence ID" value="BGLB032061-PA"/>
    <property type="gene ID" value="BGLB032061"/>
</dbReference>
<dbReference type="GO" id="GO:0006364">
    <property type="term" value="P:rRNA processing"/>
    <property type="evidence" value="ECO:0007669"/>
    <property type="project" value="InterPro"/>
</dbReference>
<evidence type="ECO:0000256" key="1">
    <source>
        <dbReference type="SAM" id="MobiDB-lite"/>
    </source>
</evidence>
<dbReference type="GO" id="GO:0003723">
    <property type="term" value="F:RNA binding"/>
    <property type="evidence" value="ECO:0007669"/>
    <property type="project" value="TreeGrafter"/>
</dbReference>
<dbReference type="AlphaFoldDB" id="A0A2C9LK25"/>
<evidence type="ECO:0000259" key="2">
    <source>
        <dbReference type="PROSITE" id="PS50126"/>
    </source>
</evidence>
<reference evidence="3" key="1">
    <citation type="submission" date="2020-05" db="UniProtKB">
        <authorList>
            <consortium name="EnsemblMetazoa"/>
        </authorList>
    </citation>
    <scope>IDENTIFICATION</scope>
    <source>
        <strain evidence="3">BB02</strain>
    </source>
</reference>
<sequence length="329" mass="36505">MWKTEDFPRGKTPIKKNVQGLIESKSKEPKFEKSPKESVGEIKKSQKRKSLHISTQPTKKRRISGNQKVFKTPLQDDISTGLRVLGCVRQVFDHSIYVSLPGNVVGTLPITELSECYTHLNKLVDCEEKYLSEDIRSPDELLKPGMLIPVHIERIDEKQDQNAKKIILSNNPCKLNSTLSVKSLADGMLLFGSVSSVEDHGYSVDLGIKGLKAFLPSKNAEAFIKTCNCGSPLSVGQPLWCVTQLKDKFKCTEGENHVLTVTIDPLAVQSSVLTDTSNLNCFLPGMNFKGLIQSVFDGGLVVNVLTFPGHVHITHLWKHPKLFSVGQQN</sequence>
<dbReference type="GO" id="GO:0032040">
    <property type="term" value="C:small-subunit processome"/>
    <property type="evidence" value="ECO:0007669"/>
    <property type="project" value="TreeGrafter"/>
</dbReference>
<dbReference type="STRING" id="6526.A0A2C9LK25"/>
<gene>
    <name evidence="3" type="primary">106064401</name>
</gene>
<dbReference type="InterPro" id="IPR012340">
    <property type="entry name" value="NA-bd_OB-fold"/>
</dbReference>
<accession>A0A2C9LK25</accession>
<dbReference type="VEuPathDB" id="VectorBase:BGLAX_038639"/>
<dbReference type="InterPro" id="IPR003029">
    <property type="entry name" value="S1_domain"/>
</dbReference>
<dbReference type="FunFam" id="2.40.50.140:FF:000148">
    <property type="entry name" value="protein RRP5 homolog isoform X1"/>
    <property type="match status" value="1"/>
</dbReference>
<feature type="region of interest" description="Disordered" evidence="1">
    <location>
        <begin position="1"/>
        <end position="63"/>
    </location>
</feature>
<feature type="compositionally biased region" description="Basic and acidic residues" evidence="1">
    <location>
        <begin position="24"/>
        <end position="44"/>
    </location>
</feature>
<evidence type="ECO:0000313" key="3">
    <source>
        <dbReference type="EnsemblMetazoa" id="BGLB032061-PA"/>
    </source>
</evidence>
<dbReference type="Gene3D" id="2.40.50.140">
    <property type="entry name" value="Nucleic acid-binding proteins"/>
    <property type="match status" value="2"/>
</dbReference>
<name>A0A2C9LK25_BIOGL</name>
<dbReference type="PANTHER" id="PTHR23270:SF10">
    <property type="entry name" value="PROTEIN RRP5 HOMOLOG"/>
    <property type="match status" value="1"/>
</dbReference>
<dbReference type="KEGG" id="bgt:106064401"/>
<dbReference type="InterPro" id="IPR045209">
    <property type="entry name" value="Rrp5"/>
</dbReference>